<dbReference type="EMBL" id="GBRH01178021">
    <property type="protein sequence ID" value="JAE19875.1"/>
    <property type="molecule type" value="Transcribed_RNA"/>
</dbReference>
<name>A0A0A9U892_ARUDO</name>
<sequence>MGKLERSLRRRRLDFKSNIFLLYSSNDLTRSLFCSPKVPMTSILERRINRCSSSEKMCSPDVPTGRRMLHQKDFPGGTRLGV</sequence>
<protein>
    <submittedName>
        <fullName evidence="1">Uncharacterized protein</fullName>
    </submittedName>
</protein>
<dbReference type="AlphaFoldDB" id="A0A0A9U892"/>
<proteinExistence type="predicted"/>
<accession>A0A0A9U892</accession>
<evidence type="ECO:0000313" key="1">
    <source>
        <dbReference type="EMBL" id="JAE19875.1"/>
    </source>
</evidence>
<reference evidence="1" key="2">
    <citation type="journal article" date="2015" name="Data Brief">
        <title>Shoot transcriptome of the giant reed, Arundo donax.</title>
        <authorList>
            <person name="Barrero R.A."/>
            <person name="Guerrero F.D."/>
            <person name="Moolhuijzen P."/>
            <person name="Goolsby J.A."/>
            <person name="Tidwell J."/>
            <person name="Bellgard S.E."/>
            <person name="Bellgard M.I."/>
        </authorList>
    </citation>
    <scope>NUCLEOTIDE SEQUENCE</scope>
    <source>
        <tissue evidence="1">Shoot tissue taken approximately 20 cm above the soil surface</tissue>
    </source>
</reference>
<organism evidence="1">
    <name type="scientific">Arundo donax</name>
    <name type="common">Giant reed</name>
    <name type="synonym">Donax arundinaceus</name>
    <dbReference type="NCBI Taxonomy" id="35708"/>
    <lineage>
        <taxon>Eukaryota</taxon>
        <taxon>Viridiplantae</taxon>
        <taxon>Streptophyta</taxon>
        <taxon>Embryophyta</taxon>
        <taxon>Tracheophyta</taxon>
        <taxon>Spermatophyta</taxon>
        <taxon>Magnoliopsida</taxon>
        <taxon>Liliopsida</taxon>
        <taxon>Poales</taxon>
        <taxon>Poaceae</taxon>
        <taxon>PACMAD clade</taxon>
        <taxon>Arundinoideae</taxon>
        <taxon>Arundineae</taxon>
        <taxon>Arundo</taxon>
    </lineage>
</organism>
<reference evidence="1" key="1">
    <citation type="submission" date="2014-09" db="EMBL/GenBank/DDBJ databases">
        <authorList>
            <person name="Magalhaes I.L.F."/>
            <person name="Oliveira U."/>
            <person name="Santos F.R."/>
            <person name="Vidigal T.H.D.A."/>
            <person name="Brescovit A.D."/>
            <person name="Santos A.J."/>
        </authorList>
    </citation>
    <scope>NUCLEOTIDE SEQUENCE</scope>
    <source>
        <tissue evidence="1">Shoot tissue taken approximately 20 cm above the soil surface</tissue>
    </source>
</reference>